<keyword evidence="3" id="KW-1185">Reference proteome</keyword>
<dbReference type="Proteomes" id="UP000030764">
    <property type="component" value="Unassembled WGS sequence"/>
</dbReference>
<protein>
    <submittedName>
        <fullName evidence="2">Uncharacterized protein</fullName>
    </submittedName>
</protein>
<evidence type="ECO:0000313" key="3">
    <source>
        <dbReference type="Proteomes" id="UP000030764"/>
    </source>
</evidence>
<accession>A0A085NUN4</accession>
<evidence type="ECO:0000313" key="1">
    <source>
        <dbReference type="EMBL" id="KFD54267.1"/>
    </source>
</evidence>
<evidence type="ECO:0000313" key="2">
    <source>
        <dbReference type="EMBL" id="KFD73180.1"/>
    </source>
</evidence>
<reference evidence="2 3" key="1">
    <citation type="journal article" date="2014" name="Nat. Genet.">
        <title>Genome and transcriptome of the porcine whipworm Trichuris suis.</title>
        <authorList>
            <person name="Jex A.R."/>
            <person name="Nejsum P."/>
            <person name="Schwarz E.M."/>
            <person name="Hu L."/>
            <person name="Young N.D."/>
            <person name="Hall R.S."/>
            <person name="Korhonen P.K."/>
            <person name="Liao S."/>
            <person name="Thamsborg S."/>
            <person name="Xia J."/>
            <person name="Xu P."/>
            <person name="Wang S."/>
            <person name="Scheerlinck J.P."/>
            <person name="Hofmann A."/>
            <person name="Sternberg P.W."/>
            <person name="Wang J."/>
            <person name="Gasser R.B."/>
        </authorList>
    </citation>
    <scope>NUCLEOTIDE SEQUENCE [LARGE SCALE GENOMIC DNA]</scope>
    <source>
        <strain evidence="2">DCEP-RM93F</strain>
        <strain evidence="1">DCEP-RM93M</strain>
    </source>
</reference>
<gene>
    <name evidence="1" type="ORF">M513_04809</name>
    <name evidence="2" type="ORF">M514_04809</name>
</gene>
<dbReference type="EMBL" id="KL363209">
    <property type="protein sequence ID" value="KFD54267.1"/>
    <property type="molecule type" value="Genomic_DNA"/>
</dbReference>
<proteinExistence type="predicted"/>
<dbReference type="EMBL" id="KL367474">
    <property type="protein sequence ID" value="KFD73180.1"/>
    <property type="molecule type" value="Genomic_DNA"/>
</dbReference>
<organism evidence="2">
    <name type="scientific">Trichuris suis</name>
    <name type="common">pig whipworm</name>
    <dbReference type="NCBI Taxonomy" id="68888"/>
    <lineage>
        <taxon>Eukaryota</taxon>
        <taxon>Metazoa</taxon>
        <taxon>Ecdysozoa</taxon>
        <taxon>Nematoda</taxon>
        <taxon>Enoplea</taxon>
        <taxon>Dorylaimia</taxon>
        <taxon>Trichinellida</taxon>
        <taxon>Trichuridae</taxon>
        <taxon>Trichuris</taxon>
    </lineage>
</organism>
<sequence length="65" mass="6801">MAVGKKDTFLSGCSNFLLVKKLYALRINNKGKDGRRCSLALGSLLGTSGNAALDLNPTALIGMVC</sequence>
<name>A0A085NUN4_9BILA</name>
<dbReference type="Proteomes" id="UP000030758">
    <property type="component" value="Unassembled WGS sequence"/>
</dbReference>
<dbReference type="AlphaFoldDB" id="A0A085NUN4"/>